<dbReference type="EMBL" id="CP014546">
    <property type="protein sequence ID" value="AMN82778.1"/>
    <property type="molecule type" value="Genomic_DNA"/>
</dbReference>
<accession>A0A140GWT4</accession>
<dbReference type="InterPro" id="IPR016181">
    <property type="entry name" value="Acyl_CoA_acyltransferase"/>
</dbReference>
<name>A0A140GWT4_PSEAZ</name>
<evidence type="ECO:0000313" key="5">
    <source>
        <dbReference type="Proteomes" id="UP000070516"/>
    </source>
</evidence>
<dbReference type="InterPro" id="IPR000182">
    <property type="entry name" value="GNAT_dom"/>
</dbReference>
<keyword evidence="2" id="KW-0012">Acyltransferase</keyword>
<gene>
    <name evidence="4" type="ORF">AYR47_27750</name>
</gene>
<feature type="domain" description="N-acetyltransferase" evidence="3">
    <location>
        <begin position="10"/>
        <end position="171"/>
    </location>
</feature>
<sequence>MWEGDLTLKPSIRAATLTDIPEVLAFTLQARAALFPKLSAAGAPADLAHFESTYLQGDGQFLIARHGGAIVAAIGYLPYDHRFAQLDYHATKTVEVVRLFVLPAFRRGGLAGELYQALKALARQNGVDALYLHTHPFLPGAIDFWVRQGFSVIDIEADPIWQTTHMEYRFAPTV</sequence>
<dbReference type="Gene3D" id="3.40.630.30">
    <property type="match status" value="1"/>
</dbReference>
<dbReference type="KEGG" id="pazo:AYR47_27750"/>
<dbReference type="Pfam" id="PF00583">
    <property type="entry name" value="Acetyltransf_1"/>
    <property type="match status" value="1"/>
</dbReference>
<proteinExistence type="predicted"/>
<dbReference type="PANTHER" id="PTHR43877">
    <property type="entry name" value="AMINOALKYLPHOSPHONATE N-ACETYLTRANSFERASE-RELATED-RELATED"/>
    <property type="match status" value="1"/>
</dbReference>
<dbReference type="PROSITE" id="PS51186">
    <property type="entry name" value="GNAT"/>
    <property type="match status" value="1"/>
</dbReference>
<evidence type="ECO:0000256" key="1">
    <source>
        <dbReference type="ARBA" id="ARBA00022679"/>
    </source>
</evidence>
<dbReference type="PANTHER" id="PTHR43877:SF2">
    <property type="entry name" value="AMINOALKYLPHOSPHONATE N-ACETYLTRANSFERASE-RELATED"/>
    <property type="match status" value="1"/>
</dbReference>
<evidence type="ECO:0000256" key="2">
    <source>
        <dbReference type="ARBA" id="ARBA00023315"/>
    </source>
</evidence>
<reference evidence="4 5" key="1">
    <citation type="submission" date="2016-02" db="EMBL/GenBank/DDBJ databases">
        <title>Complete genome sequence of Pseudomonas azotoformans S4.</title>
        <authorList>
            <person name="Fang Y."/>
            <person name="Wu L."/>
            <person name="Feng G."/>
        </authorList>
    </citation>
    <scope>NUCLEOTIDE SEQUENCE [LARGE SCALE GENOMIC DNA]</scope>
    <source>
        <strain evidence="4 5">S4</strain>
    </source>
</reference>
<dbReference type="Proteomes" id="UP000070516">
    <property type="component" value="Chromosome"/>
</dbReference>
<protein>
    <submittedName>
        <fullName evidence="4">Acetyltransferase</fullName>
    </submittedName>
</protein>
<organism evidence="4 5">
    <name type="scientific">Pseudomonas azotoformans</name>
    <dbReference type="NCBI Taxonomy" id="47878"/>
    <lineage>
        <taxon>Bacteria</taxon>
        <taxon>Pseudomonadati</taxon>
        <taxon>Pseudomonadota</taxon>
        <taxon>Gammaproteobacteria</taxon>
        <taxon>Pseudomonadales</taxon>
        <taxon>Pseudomonadaceae</taxon>
        <taxon>Pseudomonas</taxon>
    </lineage>
</organism>
<dbReference type="CDD" id="cd04301">
    <property type="entry name" value="NAT_SF"/>
    <property type="match status" value="1"/>
</dbReference>
<dbReference type="InterPro" id="IPR050832">
    <property type="entry name" value="Bact_Acetyltransf"/>
</dbReference>
<dbReference type="SUPFAM" id="SSF55729">
    <property type="entry name" value="Acyl-CoA N-acyltransferases (Nat)"/>
    <property type="match status" value="1"/>
</dbReference>
<evidence type="ECO:0000313" key="4">
    <source>
        <dbReference type="EMBL" id="AMN82778.1"/>
    </source>
</evidence>
<dbReference type="GO" id="GO:0016747">
    <property type="term" value="F:acyltransferase activity, transferring groups other than amino-acyl groups"/>
    <property type="evidence" value="ECO:0007669"/>
    <property type="project" value="InterPro"/>
</dbReference>
<evidence type="ECO:0000259" key="3">
    <source>
        <dbReference type="PROSITE" id="PS51186"/>
    </source>
</evidence>
<dbReference type="AlphaFoldDB" id="A0A140GWT4"/>
<keyword evidence="1 4" id="KW-0808">Transferase</keyword>